<evidence type="ECO:0000256" key="1">
    <source>
        <dbReference type="SAM" id="MobiDB-lite"/>
    </source>
</evidence>
<dbReference type="AlphaFoldDB" id="A0AAV9U8I5"/>
<dbReference type="EMBL" id="JAVHNS010000014">
    <property type="protein sequence ID" value="KAK6335961.1"/>
    <property type="molecule type" value="Genomic_DNA"/>
</dbReference>
<evidence type="ECO:0000313" key="3">
    <source>
        <dbReference type="Proteomes" id="UP001373714"/>
    </source>
</evidence>
<keyword evidence="3" id="KW-1185">Reference proteome</keyword>
<sequence length="271" mass="29728">MQRISRTLLRTCRSTPNLQLRALTSPAAAALEYPLPRQSVVQEYTRPSPNNHHHHNARSAHLPIHRNDQLLNHHHHQSSSSSSSSSGAPNTTAAAAGQFRQSQTSATIFITSLNKGGIDLTPSGTKALSQILTPVPYSAISSSWLKLLDSAITTSHLNSPTQNRTNRHTGKRLQPLSSKLVWKEWVSRQVDGLAERFVAMEGWGGVVDFEYWIGDGGVVVKGDEEVRRILEVMVRNGWVVPVAEVDGEDGGVFEVVRPGKVGRFEAGKFAF</sequence>
<accession>A0AAV9U8I5</accession>
<proteinExistence type="predicted"/>
<comment type="caution">
    <text evidence="2">The sequence shown here is derived from an EMBL/GenBank/DDBJ whole genome shotgun (WGS) entry which is preliminary data.</text>
</comment>
<gene>
    <name evidence="2" type="ORF">TWF730_003335</name>
</gene>
<evidence type="ECO:0000313" key="2">
    <source>
        <dbReference type="EMBL" id="KAK6335961.1"/>
    </source>
</evidence>
<protein>
    <submittedName>
        <fullName evidence="2">Uncharacterized protein</fullName>
    </submittedName>
</protein>
<name>A0AAV9U8I5_9PEZI</name>
<dbReference type="Proteomes" id="UP001373714">
    <property type="component" value="Unassembled WGS sequence"/>
</dbReference>
<feature type="region of interest" description="Disordered" evidence="1">
    <location>
        <begin position="72"/>
        <end position="99"/>
    </location>
</feature>
<reference evidence="2 3" key="1">
    <citation type="submission" date="2019-10" db="EMBL/GenBank/DDBJ databases">
        <authorList>
            <person name="Palmer J.M."/>
        </authorList>
    </citation>
    <scope>NUCLEOTIDE SEQUENCE [LARGE SCALE GENOMIC DNA]</scope>
    <source>
        <strain evidence="2 3">TWF730</strain>
    </source>
</reference>
<organism evidence="2 3">
    <name type="scientific">Orbilia blumenaviensis</name>
    <dbReference type="NCBI Taxonomy" id="1796055"/>
    <lineage>
        <taxon>Eukaryota</taxon>
        <taxon>Fungi</taxon>
        <taxon>Dikarya</taxon>
        <taxon>Ascomycota</taxon>
        <taxon>Pezizomycotina</taxon>
        <taxon>Orbiliomycetes</taxon>
        <taxon>Orbiliales</taxon>
        <taxon>Orbiliaceae</taxon>
        <taxon>Orbilia</taxon>
    </lineage>
</organism>
<feature type="compositionally biased region" description="Polar residues" evidence="1">
    <location>
        <begin position="87"/>
        <end position="99"/>
    </location>
</feature>